<evidence type="ECO:0000313" key="1">
    <source>
        <dbReference type="EMBL" id="KAL3634386.1"/>
    </source>
</evidence>
<evidence type="ECO:0000313" key="2">
    <source>
        <dbReference type="Proteomes" id="UP001632038"/>
    </source>
</evidence>
<dbReference type="InterPro" id="IPR007523">
    <property type="entry name" value="NDUFAF3/AAMDC"/>
</dbReference>
<dbReference type="PANTHER" id="PTHR21192">
    <property type="entry name" value="NUCLEAR PROTEIN E3-3"/>
    <property type="match status" value="1"/>
</dbReference>
<accession>A0ABD3CWJ6</accession>
<organism evidence="1 2">
    <name type="scientific">Castilleja foliolosa</name>
    <dbReference type="NCBI Taxonomy" id="1961234"/>
    <lineage>
        <taxon>Eukaryota</taxon>
        <taxon>Viridiplantae</taxon>
        <taxon>Streptophyta</taxon>
        <taxon>Embryophyta</taxon>
        <taxon>Tracheophyta</taxon>
        <taxon>Spermatophyta</taxon>
        <taxon>Magnoliopsida</taxon>
        <taxon>eudicotyledons</taxon>
        <taxon>Gunneridae</taxon>
        <taxon>Pentapetalae</taxon>
        <taxon>asterids</taxon>
        <taxon>lamiids</taxon>
        <taxon>Lamiales</taxon>
        <taxon>Orobanchaceae</taxon>
        <taxon>Pedicularideae</taxon>
        <taxon>Castillejinae</taxon>
        <taxon>Castilleja</taxon>
    </lineage>
</organism>
<keyword evidence="2" id="KW-1185">Reference proteome</keyword>
<dbReference type="SUPFAM" id="SSF64076">
    <property type="entry name" value="MTH938-like"/>
    <property type="match status" value="1"/>
</dbReference>
<sequence>MAVRQRAVTTLPMLMRALKKEASTHQPTALPSLRRAFSLYDQINIIDDVPEDQLRFQQFDDTWFKVNGVKYEGSLLCVGNLIMSWAPQKFSDITVESLSIFKTLRPIPDYIGRVEKNSLRSTSTGKQLRVLSLPRLLQLESTYLTMTLINPDLPQTVDHVNRLRELPPMQTTGMNEPMVTLDLSLTNQQNIQYLQIRVPGTSYARQK</sequence>
<dbReference type="EMBL" id="JAVIJP010000028">
    <property type="protein sequence ID" value="KAL3634386.1"/>
    <property type="molecule type" value="Genomic_DNA"/>
</dbReference>
<dbReference type="AlphaFoldDB" id="A0ABD3CWJ6"/>
<dbReference type="Proteomes" id="UP001632038">
    <property type="component" value="Unassembled WGS sequence"/>
</dbReference>
<proteinExistence type="predicted"/>
<name>A0ABD3CWJ6_9LAMI</name>
<dbReference type="PANTHER" id="PTHR21192:SF2">
    <property type="entry name" value="NADH DEHYDROGENASE [UBIQUINONE] 1 ALPHA SUBCOMPLEX ASSEMBLY FACTOR 3"/>
    <property type="match status" value="1"/>
</dbReference>
<protein>
    <submittedName>
        <fullName evidence="1">Uncharacterized protein</fullName>
    </submittedName>
</protein>
<reference evidence="2" key="1">
    <citation type="journal article" date="2024" name="IScience">
        <title>Strigolactones Initiate the Formation of Haustorium-like Structures in Castilleja.</title>
        <authorList>
            <person name="Buerger M."/>
            <person name="Peterson D."/>
            <person name="Chory J."/>
        </authorList>
    </citation>
    <scope>NUCLEOTIDE SEQUENCE [LARGE SCALE GENOMIC DNA]</scope>
</reference>
<dbReference type="Gene3D" id="3.40.1230.10">
    <property type="entry name" value="MTH938-like"/>
    <property type="match status" value="1"/>
</dbReference>
<comment type="caution">
    <text evidence="1">The sequence shown here is derived from an EMBL/GenBank/DDBJ whole genome shotgun (WGS) entry which is preliminary data.</text>
</comment>
<dbReference type="InterPro" id="IPR036748">
    <property type="entry name" value="MTH938-like_sf"/>
</dbReference>
<gene>
    <name evidence="1" type="ORF">CASFOL_021440</name>
</gene>